<name>A0A9W4CIT8_9CYAN</name>
<dbReference type="AlphaFoldDB" id="A0A9W4CIT8"/>
<dbReference type="RefSeq" id="WP_254173622.1">
    <property type="nucleotide sequence ID" value="NZ_LR882967.1"/>
</dbReference>
<proteinExistence type="predicted"/>
<keyword evidence="2" id="KW-1185">Reference proteome</keyword>
<dbReference type="Proteomes" id="UP001153719">
    <property type="component" value="Chromosome"/>
</dbReference>
<evidence type="ECO:0000313" key="2">
    <source>
        <dbReference type="Proteomes" id="UP001153719"/>
    </source>
</evidence>
<accession>A0A9W4CIT8</accession>
<evidence type="ECO:0000313" key="1">
    <source>
        <dbReference type="EMBL" id="CAD5941183.1"/>
    </source>
</evidence>
<protein>
    <submittedName>
        <fullName evidence="1">Transposase</fullName>
    </submittedName>
</protein>
<reference evidence="1" key="1">
    <citation type="submission" date="2020-09" db="EMBL/GenBank/DDBJ databases">
        <authorList>
            <person name="Blom J."/>
        </authorList>
    </citation>
    <scope>NUCLEOTIDE SEQUENCE</scope>
    <source>
        <strain evidence="1">No.713</strain>
    </source>
</reference>
<dbReference type="PANTHER" id="PTHR32098">
    <property type="entry name" value="LYCOPENE BETA/EPSILON CYCLASE PROTEIN"/>
    <property type="match status" value="1"/>
</dbReference>
<gene>
    <name evidence="1" type="ORF">NO713_01930</name>
</gene>
<dbReference type="SUPFAM" id="SSF51905">
    <property type="entry name" value="FAD/NAD(P)-binding domain"/>
    <property type="match status" value="1"/>
</dbReference>
<dbReference type="InterPro" id="IPR036188">
    <property type="entry name" value="FAD/NAD-bd_sf"/>
</dbReference>
<dbReference type="Gene3D" id="3.50.50.60">
    <property type="entry name" value="FAD/NAD(P)-binding domain"/>
    <property type="match status" value="1"/>
</dbReference>
<organism evidence="1 2">
    <name type="scientific">Planktothrix pseudagardhii</name>
    <dbReference type="NCBI Taxonomy" id="132604"/>
    <lineage>
        <taxon>Bacteria</taxon>
        <taxon>Bacillati</taxon>
        <taxon>Cyanobacteriota</taxon>
        <taxon>Cyanophyceae</taxon>
        <taxon>Oscillatoriophycideae</taxon>
        <taxon>Oscillatoriales</taxon>
        <taxon>Microcoleaceae</taxon>
        <taxon>Planktothrix</taxon>
    </lineage>
</organism>
<dbReference type="EMBL" id="LR882967">
    <property type="protein sequence ID" value="CAD5941183.1"/>
    <property type="molecule type" value="Genomic_DNA"/>
</dbReference>
<dbReference type="PANTHER" id="PTHR32098:SF5">
    <property type="entry name" value="LYCOPENE BETA_EPSILON CYCLASE PROTEIN"/>
    <property type="match status" value="1"/>
</dbReference>
<sequence>MSLTEEILSQIPGNPLNGLRKADELWTGLKNNSLPLPNTVKEESQRLETVDYDVVIGGGTLGILIGTTLAMKGWRVAVLERGKLQGREQEWNISRKELEVFIDLNLLSEVELKTAIATEYNPARLSFPNNIEIWVKDVLNIGVDPVYLLETLKNRFLEAGGILLENTAYESAIIHPDGVAVNVTEIHSPRLAGEGLGERSIILKTRLLIDAMGNFSPLVRQARQGQKPDAVCLVVGTCATGYSNNETGDIFASFTPLQNQCQYFWEAFPARDGRTTYLFTYLDADPQRFSLESLFEDYFKLLPEYQQIELHQLTFKRALFGFFPCYKNSPLKMPLNRVFAIGDSSGNQSPLSFGGFGAMVRHLQRLTNGIDQALTTDQLSQNALSLLQPYQPSLSVTWLFQRSMSVGVKQTLNPEQINQLLATVFQEMEELGEPILKPFLQDVVQFLALTKTLSKTAINHPGLIFKIIPQVGLTSLINWTIHYWNLGLYTGLYPVAKTLEPLFQKLPPASQYYYYRWLEAWQYGSGQDYHQS</sequence>
<dbReference type="KEGG" id="ppsu:NO713_01930"/>